<accession>A0A9D1N8W2</accession>
<dbReference type="Proteomes" id="UP000886857">
    <property type="component" value="Unassembled WGS sequence"/>
</dbReference>
<dbReference type="AlphaFoldDB" id="A0A9D1N8W2"/>
<evidence type="ECO:0000313" key="2">
    <source>
        <dbReference type="Proteomes" id="UP000886857"/>
    </source>
</evidence>
<dbReference type="EMBL" id="DVOE01000026">
    <property type="protein sequence ID" value="HIU98574.1"/>
    <property type="molecule type" value="Genomic_DNA"/>
</dbReference>
<reference evidence="1" key="1">
    <citation type="submission" date="2020-10" db="EMBL/GenBank/DDBJ databases">
        <authorList>
            <person name="Gilroy R."/>
        </authorList>
    </citation>
    <scope>NUCLEOTIDE SEQUENCE</scope>
    <source>
        <strain evidence="1">10406</strain>
    </source>
</reference>
<gene>
    <name evidence="1" type="ORF">IAC73_01875</name>
</gene>
<sequence>MKKTVRGKEYDTMEMSVVKKVVSGCFGDPAGYEETLLVAEDGTYFLYTNGGEESPYKEEKLVSMTKAKVEAWKKANA</sequence>
<organism evidence="1 2">
    <name type="scientific">Candidatus Limadaptatus stercoripullorum</name>
    <dbReference type="NCBI Taxonomy" id="2840846"/>
    <lineage>
        <taxon>Bacteria</taxon>
        <taxon>Bacillati</taxon>
        <taxon>Bacillota</taxon>
        <taxon>Clostridia</taxon>
        <taxon>Eubacteriales</taxon>
        <taxon>Candidatus Limadaptatus</taxon>
    </lineage>
</organism>
<proteinExistence type="predicted"/>
<protein>
    <submittedName>
        <fullName evidence="1">Uncharacterized protein</fullName>
    </submittedName>
</protein>
<reference evidence="1" key="2">
    <citation type="journal article" date="2021" name="PeerJ">
        <title>Extensive microbial diversity within the chicken gut microbiome revealed by metagenomics and culture.</title>
        <authorList>
            <person name="Gilroy R."/>
            <person name="Ravi A."/>
            <person name="Getino M."/>
            <person name="Pursley I."/>
            <person name="Horton D.L."/>
            <person name="Alikhan N.F."/>
            <person name="Baker D."/>
            <person name="Gharbi K."/>
            <person name="Hall N."/>
            <person name="Watson M."/>
            <person name="Adriaenssens E.M."/>
            <person name="Foster-Nyarko E."/>
            <person name="Jarju S."/>
            <person name="Secka A."/>
            <person name="Antonio M."/>
            <person name="Oren A."/>
            <person name="Chaudhuri R.R."/>
            <person name="La Ragione R."/>
            <person name="Hildebrand F."/>
            <person name="Pallen M.J."/>
        </authorList>
    </citation>
    <scope>NUCLEOTIDE SEQUENCE</scope>
    <source>
        <strain evidence="1">10406</strain>
    </source>
</reference>
<comment type="caution">
    <text evidence="1">The sequence shown here is derived from an EMBL/GenBank/DDBJ whole genome shotgun (WGS) entry which is preliminary data.</text>
</comment>
<name>A0A9D1N8W2_9FIRM</name>
<evidence type="ECO:0000313" key="1">
    <source>
        <dbReference type="EMBL" id="HIU98574.1"/>
    </source>
</evidence>